<dbReference type="InterPro" id="IPR050952">
    <property type="entry name" value="TRIM-NHL_E3_ligases"/>
</dbReference>
<dbReference type="Pfam" id="PF01436">
    <property type="entry name" value="NHL"/>
    <property type="match status" value="1"/>
</dbReference>
<keyword evidence="1" id="KW-0677">Repeat</keyword>
<dbReference type="AlphaFoldDB" id="A0A382BRS3"/>
<accession>A0A382BRS3</accession>
<feature type="non-terminal residue" evidence="2">
    <location>
        <position position="404"/>
    </location>
</feature>
<dbReference type="InterPro" id="IPR011042">
    <property type="entry name" value="6-blade_b-propeller_TolB-like"/>
</dbReference>
<proteinExistence type="predicted"/>
<feature type="non-terminal residue" evidence="2">
    <location>
        <position position="1"/>
    </location>
</feature>
<evidence type="ECO:0000256" key="1">
    <source>
        <dbReference type="ARBA" id="ARBA00022737"/>
    </source>
</evidence>
<dbReference type="PROSITE" id="PS51125">
    <property type="entry name" value="NHL"/>
    <property type="match status" value="1"/>
</dbReference>
<dbReference type="Gene3D" id="2.120.10.30">
    <property type="entry name" value="TolB, C-terminal domain"/>
    <property type="match status" value="1"/>
</dbReference>
<reference evidence="2" key="1">
    <citation type="submission" date="2018-05" db="EMBL/GenBank/DDBJ databases">
        <authorList>
            <person name="Lanie J.A."/>
            <person name="Ng W.-L."/>
            <person name="Kazmierczak K.M."/>
            <person name="Andrzejewski T.M."/>
            <person name="Davidsen T.M."/>
            <person name="Wayne K.J."/>
            <person name="Tettelin H."/>
            <person name="Glass J.I."/>
            <person name="Rusch D."/>
            <person name="Podicherti R."/>
            <person name="Tsui H.-C.T."/>
            <person name="Winkler M.E."/>
        </authorList>
    </citation>
    <scope>NUCLEOTIDE SEQUENCE</scope>
</reference>
<dbReference type="InterPro" id="IPR001258">
    <property type="entry name" value="NHL_repeat"/>
</dbReference>
<organism evidence="2">
    <name type="scientific">marine metagenome</name>
    <dbReference type="NCBI Taxonomy" id="408172"/>
    <lineage>
        <taxon>unclassified sequences</taxon>
        <taxon>metagenomes</taxon>
        <taxon>ecological metagenomes</taxon>
    </lineage>
</organism>
<name>A0A382BRS3_9ZZZZ</name>
<evidence type="ECO:0008006" key="3">
    <source>
        <dbReference type="Google" id="ProtNLM"/>
    </source>
</evidence>
<protein>
    <recommendedName>
        <fullName evidence="3">SMP-30/Gluconolactonase/LRE-like region domain-containing protein</fullName>
    </recommendedName>
</protein>
<dbReference type="SUPFAM" id="SSF101898">
    <property type="entry name" value="NHL repeat"/>
    <property type="match status" value="1"/>
</dbReference>
<gene>
    <name evidence="2" type="ORF">METZ01_LOCUS168731</name>
</gene>
<evidence type="ECO:0000313" key="2">
    <source>
        <dbReference type="EMBL" id="SVB15877.1"/>
    </source>
</evidence>
<dbReference type="EMBL" id="UINC01030840">
    <property type="protein sequence ID" value="SVB15877.1"/>
    <property type="molecule type" value="Genomic_DNA"/>
</dbReference>
<sequence length="404" mass="44454">VGYQLDENGQPRDYTGDYFLGQASGYGRRVSSGDVRAASLPFPGTPTVDEVNQRLFVPDRTVTAWSGGGRIMVYNIHPERIRTGGEAVAVIGAPDFESRRLGIGPNVMSSASPLADGENQRLFVTDRGNQRILVFDISPGKLTSNPDAVAVIGQSDFYSRDTGTGPNHFSGPGSVTLDKPRQRLFVSDSGNNRILIFDVHPDRFQSNPSAVYVLGQPDFESRDSTPASDTPQIRPGSLVYDEANDRLLVSDSSNNRVLSFDVHPERMTHYPPALGVVGQPDLTTVESELLTYDPAYAQSKTDRPRISSGSFDPDNQLLYVSEGYYSGNRVGIFDASPRAMAEGRSLMVDVIGHVDDNGNPSYTRRSANDRVDGRTHYPRSVALDPVDHRLFTIDQYNHRVLVWR</sequence>
<dbReference type="PANTHER" id="PTHR24104">
    <property type="entry name" value="E3 UBIQUITIN-PROTEIN LIGASE NHLRC1-RELATED"/>
    <property type="match status" value="1"/>
</dbReference>